<dbReference type="Proteomes" id="UP000275772">
    <property type="component" value="Unassembled WGS sequence"/>
</dbReference>
<evidence type="ECO:0000256" key="2">
    <source>
        <dbReference type="SAM" id="MobiDB-lite"/>
    </source>
</evidence>
<dbReference type="AlphaFoldDB" id="A0A383UR43"/>
<dbReference type="CDD" id="cd08892">
    <property type="entry name" value="SRPBCC_Aha1"/>
    <property type="match status" value="1"/>
</dbReference>
<evidence type="ECO:0000259" key="3">
    <source>
        <dbReference type="SMART" id="SM01000"/>
    </source>
</evidence>
<dbReference type="EMBL" id="UNSH01000042">
    <property type="protein sequence ID" value="SZF02357.1"/>
    <property type="molecule type" value="Genomic_DNA"/>
</dbReference>
<dbReference type="PANTHER" id="PTHR13009">
    <property type="entry name" value="HEAT SHOCK PROTEIN 90 HSP90 CO-CHAPERONE AHA-1"/>
    <property type="match status" value="1"/>
</dbReference>
<dbReference type="SUPFAM" id="SSF103111">
    <property type="entry name" value="Activator of Hsp90 ATPase, Aha1"/>
    <property type="match status" value="1"/>
</dbReference>
<dbReference type="InterPro" id="IPR023393">
    <property type="entry name" value="START-like_dom_sf"/>
</dbReference>
<dbReference type="PANTHER" id="PTHR13009:SF22">
    <property type="entry name" value="LD43819P"/>
    <property type="match status" value="1"/>
</dbReference>
<dbReference type="GO" id="GO:0005634">
    <property type="term" value="C:nucleus"/>
    <property type="evidence" value="ECO:0007669"/>
    <property type="project" value="EnsemblFungi"/>
</dbReference>
<dbReference type="VEuPathDB" id="FungiDB:BLGHR1_13136"/>
<dbReference type="Pfam" id="PF09229">
    <property type="entry name" value="Aha1_N"/>
    <property type="match status" value="1"/>
</dbReference>
<dbReference type="GO" id="GO:0006457">
    <property type="term" value="P:protein folding"/>
    <property type="evidence" value="ECO:0007669"/>
    <property type="project" value="EnsemblFungi"/>
</dbReference>
<sequence>MVLHNPNNWHWVNKDAAPWARQYLEDNIRVLNVEENGVSAKLDKLTSMDGDVDVSQRKGKVITIFDVKLTIEYSGKTKDNEEVSGTITVPEVAHDTEEHEYVFDIDISSNSASKAPVRDLVKSKIIPLLRKEFVKLGPALIAEHGKDIQHSSGSSLSHPTAPIQKQHGANPALSTTSTVSDTTLTVNTTTVTDNEEFRAPATELYRTFIDPQRIAAFTRAPPKLFEGAIVGGKFELFGGNVAGEYTELIEPTKIVQKWRLGTWPKGHYSRLEIVFDQNDIDNVTVMRVTWSGVPIGHEEVTKKNWKEYYVRSIKQTFGFGAIL</sequence>
<feature type="region of interest" description="Disordered" evidence="2">
    <location>
        <begin position="147"/>
        <end position="181"/>
    </location>
</feature>
<dbReference type="InterPro" id="IPR013538">
    <property type="entry name" value="ASHA1/2-like_C"/>
</dbReference>
<evidence type="ECO:0000256" key="1">
    <source>
        <dbReference type="ARBA" id="ARBA00006817"/>
    </source>
</evidence>
<dbReference type="GO" id="GO:0006606">
    <property type="term" value="P:protein import into nucleus"/>
    <property type="evidence" value="ECO:0007669"/>
    <property type="project" value="EnsemblFungi"/>
</dbReference>
<dbReference type="Gene3D" id="3.30.530.20">
    <property type="match status" value="1"/>
</dbReference>
<dbReference type="InterPro" id="IPR036338">
    <property type="entry name" value="Aha1"/>
</dbReference>
<feature type="domain" description="Activator of Hsp90 ATPase AHSA1-like N-terminal" evidence="3">
    <location>
        <begin position="13"/>
        <end position="146"/>
    </location>
</feature>
<proteinExistence type="inferred from homology"/>
<dbReference type="SMART" id="SM01000">
    <property type="entry name" value="Aha1_N"/>
    <property type="match status" value="1"/>
</dbReference>
<accession>A0A383UR43</accession>
<gene>
    <name evidence="4" type="ORF">BLGHR1_13136</name>
</gene>
<dbReference type="Pfam" id="PF08327">
    <property type="entry name" value="AHSA1"/>
    <property type="match status" value="1"/>
</dbReference>
<dbReference type="InterPro" id="IPR015310">
    <property type="entry name" value="AHSA1-like_N"/>
</dbReference>
<dbReference type="SUPFAM" id="SSF55961">
    <property type="entry name" value="Bet v1-like"/>
    <property type="match status" value="1"/>
</dbReference>
<protein>
    <recommendedName>
        <fullName evidence="3">Activator of Hsp90 ATPase AHSA1-like N-terminal domain-containing protein</fullName>
    </recommendedName>
</protein>
<dbReference type="GO" id="GO:0051087">
    <property type="term" value="F:protein-folding chaperone binding"/>
    <property type="evidence" value="ECO:0007669"/>
    <property type="project" value="EnsemblFungi"/>
</dbReference>
<evidence type="ECO:0000313" key="4">
    <source>
        <dbReference type="EMBL" id="SZF02357.1"/>
    </source>
</evidence>
<dbReference type="GO" id="GO:0001671">
    <property type="term" value="F:ATPase activator activity"/>
    <property type="evidence" value="ECO:0007669"/>
    <property type="project" value="EnsemblFungi"/>
</dbReference>
<comment type="similarity">
    <text evidence="1">Belongs to the AHA1 family.</text>
</comment>
<name>A0A383UR43_BLUHO</name>
<dbReference type="GO" id="GO:0005829">
    <property type="term" value="C:cytosol"/>
    <property type="evidence" value="ECO:0007669"/>
    <property type="project" value="TreeGrafter"/>
</dbReference>
<organism evidence="4 5">
    <name type="scientific">Blumeria hordei</name>
    <name type="common">Barley powdery mildew</name>
    <name type="synonym">Blumeria graminis f. sp. hordei</name>
    <dbReference type="NCBI Taxonomy" id="2867405"/>
    <lineage>
        <taxon>Eukaryota</taxon>
        <taxon>Fungi</taxon>
        <taxon>Dikarya</taxon>
        <taxon>Ascomycota</taxon>
        <taxon>Pezizomycotina</taxon>
        <taxon>Leotiomycetes</taxon>
        <taxon>Erysiphales</taxon>
        <taxon>Erysiphaceae</taxon>
        <taxon>Blumeria</taxon>
    </lineage>
</organism>
<reference evidence="4 5" key="1">
    <citation type="submission" date="2017-11" db="EMBL/GenBank/DDBJ databases">
        <authorList>
            <person name="Kracher B."/>
        </authorList>
    </citation>
    <scope>NUCLEOTIDE SEQUENCE [LARGE SCALE GENOMIC DNA]</scope>
    <source>
        <strain evidence="4 5">RACE1</strain>
    </source>
</reference>
<dbReference type="Gene3D" id="3.15.10.20">
    <property type="entry name" value="Activator of Hsp90 ATPase Aha1, N-terminal domain"/>
    <property type="match status" value="1"/>
</dbReference>
<evidence type="ECO:0000313" key="5">
    <source>
        <dbReference type="Proteomes" id="UP000275772"/>
    </source>
</evidence>